<dbReference type="Proteomes" id="UP001439875">
    <property type="component" value="Unassembled WGS sequence"/>
</dbReference>
<dbReference type="EMBL" id="JBBMEW010000017">
    <property type="protein sequence ID" value="MEQ2528354.1"/>
    <property type="molecule type" value="Genomic_DNA"/>
</dbReference>
<evidence type="ECO:0000313" key="1">
    <source>
        <dbReference type="EMBL" id="MEQ2528354.1"/>
    </source>
</evidence>
<protein>
    <submittedName>
        <fullName evidence="1">Alpha/beta hydrolase</fullName>
    </submittedName>
</protein>
<accession>A0ACC6SH19</accession>
<comment type="caution">
    <text evidence="1">The sequence shown here is derived from an EMBL/GenBank/DDBJ whole genome shotgun (WGS) entry which is preliminary data.</text>
</comment>
<proteinExistence type="predicted"/>
<reference evidence="1" key="1">
    <citation type="submission" date="2024-03" db="EMBL/GenBank/DDBJ databases">
        <title>Human intestinal bacterial collection.</title>
        <authorList>
            <person name="Pauvert C."/>
            <person name="Hitch T.C.A."/>
            <person name="Clavel T."/>
        </authorList>
    </citation>
    <scope>NUCLEOTIDE SEQUENCE</scope>
    <source>
        <strain evidence="1">CLA-AA-H227</strain>
    </source>
</reference>
<keyword evidence="1" id="KW-0378">Hydrolase</keyword>
<keyword evidence="2" id="KW-1185">Reference proteome</keyword>
<gene>
    <name evidence="1" type="ORF">WMO40_16840</name>
</gene>
<sequence>MLSTEVHKHMTTIDKTLLTASLFEGFWDRWIVHGVSYHDLSKLRHSMITKEHWYKTWRELAEEKYMTAESLEKVGLLQQAESVYRTAALYYQLNQWLLPEHGGEKLDWLMKSLLVVKKADQLTNIKTEYVELLIDEHRYYGRVRIPNNPEGVILIINPIDSTKEELFSYEMDFVEKNYVVVSMDGPGQGETYTRHGLKATSLRWERFVDMIIEYASNTFPNHDIFLFGTSSGAAWTIYGSSNVKVSKAVAVSPAFKNDKLQMPDYFVERMSAVAEDNIISNYKEMILQRPVLLVHGKKDVMVKDEDIYSLFEILPSGKILLEYEDEGHCCNYKLPEIRTKAIEWFQGKWGTKYEF</sequence>
<organism evidence="1 2">
    <name type="scientific">Robertmurraya yapensis</name>
    <name type="common">ex Hitch et al 2024</name>
    <dbReference type="NCBI Taxonomy" id="3133160"/>
    <lineage>
        <taxon>Bacteria</taxon>
        <taxon>Bacillati</taxon>
        <taxon>Bacillota</taxon>
        <taxon>Bacilli</taxon>
        <taxon>Bacillales</taxon>
        <taxon>Bacillaceae</taxon>
        <taxon>Robertmurraya</taxon>
    </lineage>
</organism>
<evidence type="ECO:0000313" key="2">
    <source>
        <dbReference type="Proteomes" id="UP001439875"/>
    </source>
</evidence>
<name>A0ACC6SH19_9BACI</name>